<keyword evidence="2" id="KW-0418">Kinase</keyword>
<dbReference type="EMBL" id="CP071793">
    <property type="protein sequence ID" value="QTD48087.1"/>
    <property type="molecule type" value="Genomic_DNA"/>
</dbReference>
<dbReference type="InterPro" id="IPR011009">
    <property type="entry name" value="Kinase-like_dom_sf"/>
</dbReference>
<dbReference type="KEGG" id="scor:J3U87_21085"/>
<dbReference type="Proteomes" id="UP000663929">
    <property type="component" value="Chromosome"/>
</dbReference>
<dbReference type="PANTHER" id="PTHR43173">
    <property type="entry name" value="ABC1 FAMILY PROTEIN"/>
    <property type="match status" value="1"/>
</dbReference>
<dbReference type="AlphaFoldDB" id="A0A8A4TEW8"/>
<keyword evidence="3" id="KW-1185">Reference proteome</keyword>
<protein>
    <submittedName>
        <fullName evidence="2">AarF/ABC1/UbiB kinase family protein</fullName>
    </submittedName>
</protein>
<dbReference type="InterPro" id="IPR051130">
    <property type="entry name" value="Mito_struct-func_regulator"/>
</dbReference>
<evidence type="ECO:0000313" key="2">
    <source>
        <dbReference type="EMBL" id="QTD48087.1"/>
    </source>
</evidence>
<dbReference type="PANTHER" id="PTHR43173:SF19">
    <property type="entry name" value="AARF DOMAIN-CONTAINING PROTEIN KINASE 1"/>
    <property type="match status" value="1"/>
</dbReference>
<reference evidence="2" key="1">
    <citation type="submission" date="2021-03" db="EMBL/GenBank/DDBJ databases">
        <title>Acanthopleuribacteraceae sp. M133.</title>
        <authorList>
            <person name="Wang G."/>
        </authorList>
    </citation>
    <scope>NUCLEOTIDE SEQUENCE</scope>
    <source>
        <strain evidence="2">M133</strain>
    </source>
</reference>
<dbReference type="InterPro" id="IPR034646">
    <property type="entry name" value="ADCK3_dom"/>
</dbReference>
<dbReference type="SUPFAM" id="SSF56112">
    <property type="entry name" value="Protein kinase-like (PK-like)"/>
    <property type="match status" value="1"/>
</dbReference>
<organism evidence="2 3">
    <name type="scientific">Sulfidibacter corallicola</name>
    <dbReference type="NCBI Taxonomy" id="2818388"/>
    <lineage>
        <taxon>Bacteria</taxon>
        <taxon>Pseudomonadati</taxon>
        <taxon>Acidobacteriota</taxon>
        <taxon>Holophagae</taxon>
        <taxon>Acanthopleuribacterales</taxon>
        <taxon>Acanthopleuribacteraceae</taxon>
        <taxon>Sulfidibacter</taxon>
    </lineage>
</organism>
<gene>
    <name evidence="2" type="ORF">J3U87_21085</name>
</gene>
<dbReference type="PROSITE" id="PS50011">
    <property type="entry name" value="PROTEIN_KINASE_DOM"/>
    <property type="match status" value="1"/>
</dbReference>
<feature type="domain" description="Protein kinase" evidence="1">
    <location>
        <begin position="121"/>
        <end position="437"/>
    </location>
</feature>
<proteinExistence type="predicted"/>
<name>A0A8A4TEW8_SULCO</name>
<dbReference type="Gene3D" id="1.10.510.10">
    <property type="entry name" value="Transferase(Phosphotransferase) domain 1"/>
    <property type="match status" value="1"/>
</dbReference>
<accession>A0A8A4TEW8</accession>
<keyword evidence="2" id="KW-0808">Transferase</keyword>
<dbReference type="GO" id="GO:0004672">
    <property type="term" value="F:protein kinase activity"/>
    <property type="evidence" value="ECO:0007669"/>
    <property type="project" value="InterPro"/>
</dbReference>
<evidence type="ECO:0000259" key="1">
    <source>
        <dbReference type="PROSITE" id="PS50011"/>
    </source>
</evidence>
<dbReference type="InterPro" id="IPR000719">
    <property type="entry name" value="Prot_kinase_dom"/>
</dbReference>
<dbReference type="Pfam" id="PF03109">
    <property type="entry name" value="ABC1"/>
    <property type="match status" value="1"/>
</dbReference>
<evidence type="ECO:0000313" key="3">
    <source>
        <dbReference type="Proteomes" id="UP000663929"/>
    </source>
</evidence>
<sequence length="437" mass="50793">MKEQEQIPTSKVQRAMRFARTGAKVGGNYVKHYSKKLLDPSLDRENLHQENARDIYHSLSELKGSALKAAQMISMQHDLLPAAYRNQFSQAQYSAPPLSYPLVVKTFRECLGREPGALFDAFTKSAVNAASIGQVHRAEWQGQVLAIKIQYPGVANSIVSDLRMLRPLAARILNVNGRELDSFMEEIAQKMLEETDYELELRRSQEISSACAHLEGVFFPRYYPEFSGKRIITMEWLEGLHLADFLKTNPSQDTRDLVGQRLWDFYHYQIHELFKLHADPHPGNFLFRPDGTLGILDFGCVKEIPESFYRNYFGMVRRDLLAEGNEAERDILFRNMGFIYDRDSPSERRMFTELFCEMIELLARPFHSDVFDFKDETYFKQIYAMSERVQADRNVRSNKTVRGKKDAIYIDRTYFGIYHILHDLGARIQITRPDWLK</sequence>
<dbReference type="GO" id="GO:0005524">
    <property type="term" value="F:ATP binding"/>
    <property type="evidence" value="ECO:0007669"/>
    <property type="project" value="InterPro"/>
</dbReference>
<dbReference type="CDD" id="cd13970">
    <property type="entry name" value="ABC1_ADCK3"/>
    <property type="match status" value="1"/>
</dbReference>
<dbReference type="InterPro" id="IPR004147">
    <property type="entry name" value="ABC1_dom"/>
</dbReference>
<dbReference type="RefSeq" id="WP_237377748.1">
    <property type="nucleotide sequence ID" value="NZ_CP071793.1"/>
</dbReference>